<comment type="caution">
    <text evidence="2">The sequence shown here is derived from an EMBL/GenBank/DDBJ whole genome shotgun (WGS) entry which is preliminary data.</text>
</comment>
<dbReference type="InterPro" id="IPR012347">
    <property type="entry name" value="Ferritin-like"/>
</dbReference>
<protein>
    <submittedName>
        <fullName evidence="2">Ferritin-like domain-containing protein</fullName>
    </submittedName>
</protein>
<name>A0ABU5NCK7_9RICK</name>
<dbReference type="EMBL" id="JARJFB010000055">
    <property type="protein sequence ID" value="MEA0970881.1"/>
    <property type="molecule type" value="Genomic_DNA"/>
</dbReference>
<evidence type="ECO:0000259" key="1">
    <source>
        <dbReference type="Pfam" id="PF09537"/>
    </source>
</evidence>
<accession>A0ABU5NCK7</accession>
<dbReference type="Gene3D" id="1.20.1260.10">
    <property type="match status" value="1"/>
</dbReference>
<dbReference type="SUPFAM" id="SSF47240">
    <property type="entry name" value="Ferritin-like"/>
    <property type="match status" value="1"/>
</dbReference>
<feature type="domain" description="DUF2383" evidence="1">
    <location>
        <begin position="11"/>
        <end position="115"/>
    </location>
</feature>
<reference evidence="2 3" key="1">
    <citation type="submission" date="2023-03" db="EMBL/GenBank/DDBJ databases">
        <title>Host association and intracellularity evolved multiple times independently in the Rickettsiales.</title>
        <authorList>
            <person name="Castelli M."/>
            <person name="Nardi T."/>
            <person name="Gammuto L."/>
            <person name="Bellinzona G."/>
            <person name="Sabaneyeva E."/>
            <person name="Potekhin A."/>
            <person name="Serra V."/>
            <person name="Petroni G."/>
            <person name="Sassera D."/>
        </authorList>
    </citation>
    <scope>NUCLEOTIDE SEQUENCE [LARGE SCALE GENOMIC DNA]</scope>
    <source>
        <strain evidence="2 3">Sr 2-6</strain>
    </source>
</reference>
<organism evidence="2 3">
    <name type="scientific">Candidatus Megaera venefica</name>
    <dbReference type="NCBI Taxonomy" id="2055910"/>
    <lineage>
        <taxon>Bacteria</taxon>
        <taxon>Pseudomonadati</taxon>
        <taxon>Pseudomonadota</taxon>
        <taxon>Alphaproteobacteria</taxon>
        <taxon>Rickettsiales</taxon>
        <taxon>Rickettsiaceae</taxon>
        <taxon>Candidatus Megaera</taxon>
    </lineage>
</organism>
<dbReference type="RefSeq" id="WP_322776777.1">
    <property type="nucleotide sequence ID" value="NZ_JARJFB010000055.1"/>
</dbReference>
<dbReference type="Pfam" id="PF09537">
    <property type="entry name" value="DUF2383"/>
    <property type="match status" value="1"/>
</dbReference>
<gene>
    <name evidence="2" type="ORF">Megvenef_00850</name>
</gene>
<evidence type="ECO:0000313" key="2">
    <source>
        <dbReference type="EMBL" id="MEA0970881.1"/>
    </source>
</evidence>
<dbReference type="CDD" id="cd00657">
    <property type="entry name" value="Ferritin_like"/>
    <property type="match status" value="1"/>
</dbReference>
<keyword evidence="3" id="KW-1185">Reference proteome</keyword>
<dbReference type="InterPro" id="IPR009078">
    <property type="entry name" value="Ferritin-like_SF"/>
</dbReference>
<dbReference type="InterPro" id="IPR019052">
    <property type="entry name" value="DUF2383"/>
</dbReference>
<dbReference type="Proteomes" id="UP001291687">
    <property type="component" value="Unassembled WGS sequence"/>
</dbReference>
<evidence type="ECO:0000313" key="3">
    <source>
        <dbReference type="Proteomes" id="UP001291687"/>
    </source>
</evidence>
<proteinExistence type="predicted"/>
<sequence>MVTNVGNQTKFIDAIKELIELDYDAVDTYKLAIEKLKNLEYKDKFYEFKGDHNQHIKQLSAFLARNNEIAPTEPDKTKDLLMKAKVEGASFIGDKDILKAMLSNEEDTVTAYERMNKRVKESSDQKIAKIIADGWEDEKRHKNWIQNELEKLKHSGELS</sequence>